<keyword evidence="10" id="KW-1185">Reference proteome</keyword>
<dbReference type="GO" id="GO:0005886">
    <property type="term" value="C:plasma membrane"/>
    <property type="evidence" value="ECO:0007669"/>
    <property type="project" value="UniProtKB-SubCell"/>
</dbReference>
<sequence length="528" mass="57828">MDDYSNNRTRIDWLTLSLSGGFLVLFLLMSFLNGTLMDGWITSAFNFSVTFFGAYWQLLLLATFVVGIALALTRYGKAKLGKLDKPEISYFRWLSMILCTLLASGGVFWAAAEPLYHYLTTPPLAADEGMTAAEAVIPGLAQSFLHWGFLAWACLGTVSTIVFMYVHYHKGYPLKPRALLYPIFGKKIFKPNHAIGTIADVVSIIAVSAGTIGPIGFLGLQVGYALEYLFNIPDTLFMQSMIIIFLVLISSISAATGVDKGIQLLSRINIILAVILMGGMLFLGPTMFIIDSFIGSEAYLIQNFIDMSLYRNDSEWLSLWTLFFWGWFIGFGPAMGMFISRISRGRSIRELILAVAITAPIVSNFWFAAIGGAGIFYEMETPGSVSTALNESGMPAAVMAIMEQVPFGMIMATGFLIITIVFVATTADSMSYSVAVTLTGNAHPPRFLRVFWAILFGLTAAALLSIGENSIQTLQNFIVITALPVSLLLLPPLWLAPKVAKIMAEEQGLVANENTQLAIERKKELKTS</sequence>
<feature type="transmembrane region" description="Helical" evidence="8">
    <location>
        <begin position="194"/>
        <end position="217"/>
    </location>
</feature>
<accession>A0A0A5G5Z2</accession>
<feature type="transmembrane region" description="Helical" evidence="8">
    <location>
        <begin position="351"/>
        <end position="377"/>
    </location>
</feature>
<feature type="transmembrane region" description="Helical" evidence="8">
    <location>
        <begin position="317"/>
        <end position="339"/>
    </location>
</feature>
<feature type="transmembrane region" description="Helical" evidence="8">
    <location>
        <begin position="93"/>
        <end position="112"/>
    </location>
</feature>
<keyword evidence="5 8" id="KW-0812">Transmembrane</keyword>
<dbReference type="EMBL" id="AVPG01000012">
    <property type="protein sequence ID" value="KGX86583.1"/>
    <property type="molecule type" value="Genomic_DNA"/>
</dbReference>
<comment type="subcellular location">
    <subcellularLocation>
        <location evidence="1">Cell membrane</location>
        <topology evidence="1">Multi-pass membrane protein</topology>
    </subcellularLocation>
</comment>
<gene>
    <name evidence="9" type="ORF">N784_04200</name>
</gene>
<evidence type="ECO:0000256" key="3">
    <source>
        <dbReference type="ARBA" id="ARBA00022448"/>
    </source>
</evidence>
<feature type="transmembrane region" description="Helical" evidence="8">
    <location>
        <begin position="270"/>
        <end position="290"/>
    </location>
</feature>
<evidence type="ECO:0000256" key="2">
    <source>
        <dbReference type="ARBA" id="ARBA00005658"/>
    </source>
</evidence>
<evidence type="ECO:0000313" key="9">
    <source>
        <dbReference type="EMBL" id="KGX86583.1"/>
    </source>
</evidence>
<comment type="similarity">
    <text evidence="2">Belongs to the BCCT transporter (TC 2.A.15) family.</text>
</comment>
<keyword evidence="3" id="KW-0813">Transport</keyword>
<name>A0A0A5G5Z2_9BACI</name>
<evidence type="ECO:0000256" key="4">
    <source>
        <dbReference type="ARBA" id="ARBA00022475"/>
    </source>
</evidence>
<organism evidence="9 10">
    <name type="scientific">Pontibacillus litoralis JSM 072002</name>
    <dbReference type="NCBI Taxonomy" id="1385512"/>
    <lineage>
        <taxon>Bacteria</taxon>
        <taxon>Bacillati</taxon>
        <taxon>Bacillota</taxon>
        <taxon>Bacilli</taxon>
        <taxon>Bacillales</taxon>
        <taxon>Bacillaceae</taxon>
        <taxon>Pontibacillus</taxon>
    </lineage>
</organism>
<dbReference type="GO" id="GO:0022857">
    <property type="term" value="F:transmembrane transporter activity"/>
    <property type="evidence" value="ECO:0007669"/>
    <property type="project" value="InterPro"/>
</dbReference>
<feature type="transmembrane region" description="Helical" evidence="8">
    <location>
        <begin position="407"/>
        <end position="427"/>
    </location>
</feature>
<keyword evidence="7 8" id="KW-0472">Membrane</keyword>
<proteinExistence type="inferred from homology"/>
<dbReference type="InterPro" id="IPR000060">
    <property type="entry name" value="BCCT_transptr"/>
</dbReference>
<keyword evidence="6 8" id="KW-1133">Transmembrane helix</keyword>
<dbReference type="RefSeq" id="WP_036834296.1">
    <property type="nucleotide sequence ID" value="NZ_AVPG01000012.1"/>
</dbReference>
<feature type="transmembrane region" description="Helical" evidence="8">
    <location>
        <begin position="12"/>
        <end position="32"/>
    </location>
</feature>
<evidence type="ECO:0000256" key="6">
    <source>
        <dbReference type="ARBA" id="ARBA00022989"/>
    </source>
</evidence>
<reference evidence="9 10" key="1">
    <citation type="submission" date="2013-08" db="EMBL/GenBank/DDBJ databases">
        <authorList>
            <person name="Huang J."/>
            <person name="Wang G."/>
        </authorList>
    </citation>
    <scope>NUCLEOTIDE SEQUENCE [LARGE SCALE GENOMIC DNA]</scope>
    <source>
        <strain evidence="9 10">JSM 072002</strain>
    </source>
</reference>
<dbReference type="Pfam" id="PF02028">
    <property type="entry name" value="BCCT"/>
    <property type="match status" value="1"/>
</dbReference>
<evidence type="ECO:0000256" key="1">
    <source>
        <dbReference type="ARBA" id="ARBA00004651"/>
    </source>
</evidence>
<comment type="caution">
    <text evidence="9">The sequence shown here is derived from an EMBL/GenBank/DDBJ whole genome shotgun (WGS) entry which is preliminary data.</text>
</comment>
<keyword evidence="4" id="KW-1003">Cell membrane</keyword>
<evidence type="ECO:0000256" key="5">
    <source>
        <dbReference type="ARBA" id="ARBA00022692"/>
    </source>
</evidence>
<feature type="transmembrane region" description="Helical" evidence="8">
    <location>
        <begin position="237"/>
        <end position="258"/>
    </location>
</feature>
<dbReference type="PANTHER" id="PTHR30047:SF7">
    <property type="entry name" value="HIGH-AFFINITY CHOLINE TRANSPORT PROTEIN"/>
    <property type="match status" value="1"/>
</dbReference>
<evidence type="ECO:0000256" key="8">
    <source>
        <dbReference type="SAM" id="Phobius"/>
    </source>
</evidence>
<dbReference type="eggNOG" id="COG1292">
    <property type="taxonomic scope" value="Bacteria"/>
</dbReference>
<protein>
    <submittedName>
        <fullName evidence="9">BCCT transporter</fullName>
    </submittedName>
</protein>
<evidence type="ECO:0000256" key="7">
    <source>
        <dbReference type="ARBA" id="ARBA00023136"/>
    </source>
</evidence>
<feature type="transmembrane region" description="Helical" evidence="8">
    <location>
        <begin position="447"/>
        <end position="467"/>
    </location>
</feature>
<feature type="transmembrane region" description="Helical" evidence="8">
    <location>
        <begin position="473"/>
        <end position="495"/>
    </location>
</feature>
<dbReference type="AlphaFoldDB" id="A0A0A5G5Z2"/>
<dbReference type="PANTHER" id="PTHR30047">
    <property type="entry name" value="HIGH-AFFINITY CHOLINE TRANSPORT PROTEIN-RELATED"/>
    <property type="match status" value="1"/>
</dbReference>
<dbReference type="Proteomes" id="UP000030401">
    <property type="component" value="Unassembled WGS sequence"/>
</dbReference>
<feature type="transmembrane region" description="Helical" evidence="8">
    <location>
        <begin position="52"/>
        <end position="72"/>
    </location>
</feature>
<evidence type="ECO:0000313" key="10">
    <source>
        <dbReference type="Proteomes" id="UP000030401"/>
    </source>
</evidence>
<dbReference type="OrthoDB" id="9775735at2"/>
<feature type="transmembrane region" description="Helical" evidence="8">
    <location>
        <begin position="149"/>
        <end position="168"/>
    </location>
</feature>